<dbReference type="PATRIC" id="fig|1123501.6.peg.2588"/>
<evidence type="ECO:0000313" key="1">
    <source>
        <dbReference type="EMBL" id="KIQ68750.1"/>
    </source>
</evidence>
<sequence>MLIMGCEMYLKKVDGPRSVTLPDGRIMTRADLPPPDTERWVASRKAAVVRAVAAGLISRETALTTYRISGEEFEEWVTAVAIHGEAALRATALQKYRQPPG</sequence>
<comment type="caution">
    <text evidence="1">The sequence shown here is derived from an EMBL/GenBank/DDBJ whole genome shotgun (WGS) entry which is preliminary data.</text>
</comment>
<dbReference type="EMBL" id="AONG01000012">
    <property type="protein sequence ID" value="KIQ68750.1"/>
    <property type="molecule type" value="Genomic_DNA"/>
</dbReference>
<dbReference type="InterPro" id="IPR009534">
    <property type="entry name" value="DUF1153"/>
</dbReference>
<gene>
    <name evidence="1" type="ORF">Wenmar_02476</name>
</gene>
<organism evidence="1 2">
    <name type="scientific">Wenxinia marina DSM 24838</name>
    <dbReference type="NCBI Taxonomy" id="1123501"/>
    <lineage>
        <taxon>Bacteria</taxon>
        <taxon>Pseudomonadati</taxon>
        <taxon>Pseudomonadota</taxon>
        <taxon>Alphaproteobacteria</taxon>
        <taxon>Rhodobacterales</taxon>
        <taxon>Roseobacteraceae</taxon>
        <taxon>Wenxinia</taxon>
    </lineage>
</organism>
<evidence type="ECO:0000313" key="2">
    <source>
        <dbReference type="Proteomes" id="UP000035100"/>
    </source>
</evidence>
<dbReference type="eggNOG" id="ENOG5031CDG">
    <property type="taxonomic scope" value="Bacteria"/>
</dbReference>
<dbReference type="AlphaFoldDB" id="A0A0D0NKB1"/>
<keyword evidence="2" id="KW-1185">Reference proteome</keyword>
<evidence type="ECO:0008006" key="3">
    <source>
        <dbReference type="Google" id="ProtNLM"/>
    </source>
</evidence>
<dbReference type="STRING" id="1123501.Wenmar_02476"/>
<dbReference type="InterPro" id="IPR010921">
    <property type="entry name" value="Trp_repressor/repl_initiator"/>
</dbReference>
<dbReference type="GO" id="GO:0043565">
    <property type="term" value="F:sequence-specific DNA binding"/>
    <property type="evidence" value="ECO:0007669"/>
    <property type="project" value="InterPro"/>
</dbReference>
<proteinExistence type="predicted"/>
<reference evidence="1 2" key="1">
    <citation type="submission" date="2013-01" db="EMBL/GenBank/DDBJ databases">
        <authorList>
            <person name="Fiebig A."/>
            <person name="Goeker M."/>
            <person name="Klenk H.-P.P."/>
        </authorList>
    </citation>
    <scope>NUCLEOTIDE SEQUENCE [LARGE SCALE GENOMIC DNA]</scope>
    <source>
        <strain evidence="1 2">DSM 24838</strain>
    </source>
</reference>
<name>A0A0D0NKB1_9RHOB</name>
<dbReference type="Gene3D" id="1.10.10.10">
    <property type="entry name" value="Winged helix-like DNA-binding domain superfamily/Winged helix DNA-binding domain"/>
    <property type="match status" value="1"/>
</dbReference>
<dbReference type="InterPro" id="IPR036388">
    <property type="entry name" value="WH-like_DNA-bd_sf"/>
</dbReference>
<dbReference type="Pfam" id="PF06627">
    <property type="entry name" value="DUF1153"/>
    <property type="match status" value="1"/>
</dbReference>
<dbReference type="SUPFAM" id="SSF48295">
    <property type="entry name" value="TrpR-like"/>
    <property type="match status" value="1"/>
</dbReference>
<protein>
    <recommendedName>
        <fullName evidence="3">DUF1153 domain-containing protein</fullName>
    </recommendedName>
</protein>
<dbReference type="Proteomes" id="UP000035100">
    <property type="component" value="Unassembled WGS sequence"/>
</dbReference>
<accession>A0A0D0NKB1</accession>